<evidence type="ECO:0000313" key="11">
    <source>
        <dbReference type="Proteomes" id="UP000256329"/>
    </source>
</evidence>
<accession>A0A3D8P2Z1</accession>
<protein>
    <submittedName>
        <fullName evidence="10">JAB domain-containing protein</fullName>
    </submittedName>
</protein>
<dbReference type="EMBL" id="QSLN01000008">
    <property type="protein sequence ID" value="RDV82925.1"/>
    <property type="molecule type" value="Genomic_DNA"/>
</dbReference>
<dbReference type="PROSITE" id="PS01302">
    <property type="entry name" value="UPF0758"/>
    <property type="match status" value="1"/>
</dbReference>
<evidence type="ECO:0000256" key="6">
    <source>
        <dbReference type="ARBA" id="ARBA00023049"/>
    </source>
</evidence>
<gene>
    <name evidence="10" type="ORF">DXX99_06910</name>
</gene>
<dbReference type="Gene3D" id="1.10.150.20">
    <property type="entry name" value="5' to 3' exonuclease, C-terminal subdomain"/>
    <property type="match status" value="1"/>
</dbReference>
<dbReference type="InterPro" id="IPR025657">
    <property type="entry name" value="RadC_JAB"/>
</dbReference>
<name>A0A3D8P2Z1_9THEO</name>
<dbReference type="NCBIfam" id="NF000642">
    <property type="entry name" value="PRK00024.1"/>
    <property type="match status" value="1"/>
</dbReference>
<dbReference type="SUPFAM" id="SSF102712">
    <property type="entry name" value="JAB1/MPN domain"/>
    <property type="match status" value="1"/>
</dbReference>
<dbReference type="InterPro" id="IPR046778">
    <property type="entry name" value="UPF0758_N"/>
</dbReference>
<evidence type="ECO:0000256" key="4">
    <source>
        <dbReference type="ARBA" id="ARBA00022801"/>
    </source>
</evidence>
<feature type="domain" description="MPN" evidence="9">
    <location>
        <begin position="110"/>
        <end position="232"/>
    </location>
</feature>
<evidence type="ECO:0000256" key="1">
    <source>
        <dbReference type="ARBA" id="ARBA00010243"/>
    </source>
</evidence>
<dbReference type="InterPro" id="IPR037518">
    <property type="entry name" value="MPN"/>
</dbReference>
<dbReference type="OrthoDB" id="9804482at2"/>
<keyword evidence="4" id="KW-0378">Hydrolase</keyword>
<comment type="similarity">
    <text evidence="1 7">Belongs to the UPF0758 family.</text>
</comment>
<evidence type="ECO:0000256" key="2">
    <source>
        <dbReference type="ARBA" id="ARBA00022670"/>
    </source>
</evidence>
<feature type="region of interest" description="Disordered" evidence="8">
    <location>
        <begin position="1"/>
        <end position="20"/>
    </location>
</feature>
<reference evidence="10 11" key="1">
    <citation type="submission" date="2018-08" db="EMBL/GenBank/DDBJ databases">
        <title>Form III RuBisCO-mediated autotrophy in Thermodesulfobium bacteria.</title>
        <authorList>
            <person name="Toshchakov S.V."/>
            <person name="Kublanov I.V."/>
            <person name="Frolov E."/>
            <person name="Bonch-Osmolovskaya E.A."/>
            <person name="Tourova T.P."/>
            <person name="Chernych N.A."/>
            <person name="Lebedinsky A.V."/>
        </authorList>
    </citation>
    <scope>NUCLEOTIDE SEQUENCE [LARGE SCALE GENOMIC DNA]</scope>
    <source>
        <strain evidence="10 11">SR</strain>
    </source>
</reference>
<keyword evidence="11" id="KW-1185">Reference proteome</keyword>
<evidence type="ECO:0000256" key="7">
    <source>
        <dbReference type="RuleBase" id="RU003797"/>
    </source>
</evidence>
<evidence type="ECO:0000256" key="5">
    <source>
        <dbReference type="ARBA" id="ARBA00022833"/>
    </source>
</evidence>
<dbReference type="SUPFAM" id="SSF47781">
    <property type="entry name" value="RuvA domain 2-like"/>
    <property type="match status" value="1"/>
</dbReference>
<dbReference type="InterPro" id="IPR020891">
    <property type="entry name" value="UPF0758_CS"/>
</dbReference>
<dbReference type="InterPro" id="IPR010994">
    <property type="entry name" value="RuvA_2-like"/>
</dbReference>
<evidence type="ECO:0000259" key="9">
    <source>
        <dbReference type="PROSITE" id="PS50249"/>
    </source>
</evidence>
<evidence type="ECO:0000313" key="10">
    <source>
        <dbReference type="EMBL" id="RDV82925.1"/>
    </source>
</evidence>
<dbReference type="Gene3D" id="3.40.140.10">
    <property type="entry name" value="Cytidine Deaminase, domain 2"/>
    <property type="match status" value="1"/>
</dbReference>
<dbReference type="PROSITE" id="PS50249">
    <property type="entry name" value="MPN"/>
    <property type="match status" value="1"/>
</dbReference>
<comment type="caution">
    <text evidence="10">The sequence shown here is derived from an EMBL/GenBank/DDBJ whole genome shotgun (WGS) entry which is preliminary data.</text>
</comment>
<dbReference type="Pfam" id="PF20582">
    <property type="entry name" value="UPF0758_N"/>
    <property type="match status" value="1"/>
</dbReference>
<dbReference type="InterPro" id="IPR001405">
    <property type="entry name" value="UPF0758"/>
</dbReference>
<dbReference type="Proteomes" id="UP000256329">
    <property type="component" value="Unassembled WGS sequence"/>
</dbReference>
<dbReference type="RefSeq" id="WP_115792766.1">
    <property type="nucleotide sequence ID" value="NZ_QSLN01000008.1"/>
</dbReference>
<evidence type="ECO:0000256" key="8">
    <source>
        <dbReference type="SAM" id="MobiDB-lite"/>
    </source>
</evidence>
<evidence type="ECO:0000256" key="3">
    <source>
        <dbReference type="ARBA" id="ARBA00022723"/>
    </source>
</evidence>
<dbReference type="Pfam" id="PF04002">
    <property type="entry name" value="RadC"/>
    <property type="match status" value="1"/>
</dbReference>
<dbReference type="PANTHER" id="PTHR30471">
    <property type="entry name" value="DNA REPAIR PROTEIN RADC"/>
    <property type="match status" value="1"/>
</dbReference>
<keyword evidence="5" id="KW-0862">Zinc</keyword>
<keyword evidence="2" id="KW-0645">Protease</keyword>
<dbReference type="GO" id="GO:0046872">
    <property type="term" value="F:metal ion binding"/>
    <property type="evidence" value="ECO:0007669"/>
    <property type="project" value="UniProtKB-KW"/>
</dbReference>
<keyword evidence="6" id="KW-0482">Metalloprotease</keyword>
<dbReference type="GO" id="GO:0008237">
    <property type="term" value="F:metallopeptidase activity"/>
    <property type="evidence" value="ECO:0007669"/>
    <property type="project" value="UniProtKB-KW"/>
</dbReference>
<dbReference type="NCBIfam" id="TIGR00608">
    <property type="entry name" value="radc"/>
    <property type="match status" value="1"/>
</dbReference>
<organism evidence="10 11">
    <name type="scientific">Ammonifex thiophilus</name>
    <dbReference type="NCBI Taxonomy" id="444093"/>
    <lineage>
        <taxon>Bacteria</taxon>
        <taxon>Bacillati</taxon>
        <taxon>Bacillota</taxon>
        <taxon>Clostridia</taxon>
        <taxon>Thermoanaerobacterales</taxon>
        <taxon>Thermoanaerobacteraceae</taxon>
        <taxon>Ammonifex</taxon>
    </lineage>
</organism>
<keyword evidence="3" id="KW-0479">Metal-binding</keyword>
<dbReference type="GO" id="GO:0006508">
    <property type="term" value="P:proteolysis"/>
    <property type="evidence" value="ECO:0007669"/>
    <property type="project" value="UniProtKB-KW"/>
</dbReference>
<dbReference type="PANTHER" id="PTHR30471:SF3">
    <property type="entry name" value="UPF0758 PROTEIN YEES-RELATED"/>
    <property type="match status" value="1"/>
</dbReference>
<sequence length="232" mass="24704">MKGEQTYRVPIKKLPPSTRPRERLWREGASALSEVELLAIILRTGSARGSALDLARFLLSNFGGLKGLATAAVQELSSVPGMGEAKAAQVAAALELGRRLGTLEVSSRPVINSPAAAAQLVVPTMAHLEQEEFRVILLDTKNQLLGIETVAVGGLNIAGVLPREVFRAAVRRSACALILAHNHPSGDPTPSGEDLALTRRLVQAGDLLGVEVLDHLIIGDNCYVSLKEANLW</sequence>
<proteinExistence type="inferred from homology"/>
<dbReference type="CDD" id="cd08071">
    <property type="entry name" value="MPN_DUF2466"/>
    <property type="match status" value="1"/>
</dbReference>
<dbReference type="AlphaFoldDB" id="A0A3D8P2Z1"/>